<keyword evidence="3" id="KW-1185">Reference proteome</keyword>
<accession>A0A6A4HBH8</accession>
<feature type="compositionally biased region" description="Polar residues" evidence="1">
    <location>
        <begin position="1"/>
        <end position="10"/>
    </location>
</feature>
<feature type="compositionally biased region" description="Basic and acidic residues" evidence="1">
    <location>
        <begin position="11"/>
        <end position="31"/>
    </location>
</feature>
<dbReference type="AlphaFoldDB" id="A0A6A4HBH8"/>
<feature type="region of interest" description="Disordered" evidence="1">
    <location>
        <begin position="161"/>
        <end position="222"/>
    </location>
</feature>
<organism evidence="2 3">
    <name type="scientific">Gymnopus androsaceus JB14</name>
    <dbReference type="NCBI Taxonomy" id="1447944"/>
    <lineage>
        <taxon>Eukaryota</taxon>
        <taxon>Fungi</taxon>
        <taxon>Dikarya</taxon>
        <taxon>Basidiomycota</taxon>
        <taxon>Agaricomycotina</taxon>
        <taxon>Agaricomycetes</taxon>
        <taxon>Agaricomycetidae</taxon>
        <taxon>Agaricales</taxon>
        <taxon>Marasmiineae</taxon>
        <taxon>Omphalotaceae</taxon>
        <taxon>Gymnopus</taxon>
    </lineage>
</organism>
<evidence type="ECO:0000313" key="2">
    <source>
        <dbReference type="EMBL" id="KAE9395401.1"/>
    </source>
</evidence>
<gene>
    <name evidence="2" type="ORF">BT96DRAFT_154404</name>
</gene>
<feature type="region of interest" description="Disordered" evidence="1">
    <location>
        <begin position="119"/>
        <end position="138"/>
    </location>
</feature>
<protein>
    <submittedName>
        <fullName evidence="2">Uncharacterized protein</fullName>
    </submittedName>
</protein>
<feature type="compositionally biased region" description="Low complexity" evidence="1">
    <location>
        <begin position="42"/>
        <end position="75"/>
    </location>
</feature>
<dbReference type="EMBL" id="ML769532">
    <property type="protein sequence ID" value="KAE9395401.1"/>
    <property type="molecule type" value="Genomic_DNA"/>
</dbReference>
<evidence type="ECO:0000313" key="3">
    <source>
        <dbReference type="Proteomes" id="UP000799118"/>
    </source>
</evidence>
<feature type="compositionally biased region" description="Basic and acidic residues" evidence="1">
    <location>
        <begin position="162"/>
        <end position="172"/>
    </location>
</feature>
<dbReference type="Proteomes" id="UP000799118">
    <property type="component" value="Unassembled WGS sequence"/>
</dbReference>
<proteinExistence type="predicted"/>
<feature type="region of interest" description="Disordered" evidence="1">
    <location>
        <begin position="1"/>
        <end position="86"/>
    </location>
</feature>
<evidence type="ECO:0000256" key="1">
    <source>
        <dbReference type="SAM" id="MobiDB-lite"/>
    </source>
</evidence>
<sequence length="272" mass="29749">MTQETETTNTHARDREMQRIRVEHPDTRSLDDNAASASVAGFPTSPSSFATTFAASSSLTHASESSSAYTGSRSSRAPGKQIAGHTQTHSVTMLTLPSNGSHASGFPASPSSMATSFTYAQSHSTHAHTDLGTETETDGHTLISHSESASEAGYGYGYKSGLGKDKGSKETGTETESLSETHGYGFSTRYSAVPAGEKDQRFDSDSEEERSEDTHTGDGDFISSYMEGRREVRRTHIPGIWSHRTWRRRLIIPMRMAIRRGRVMKRAIRQSY</sequence>
<reference evidence="2" key="1">
    <citation type="journal article" date="2019" name="Environ. Microbiol.">
        <title>Fungal ecological strategies reflected in gene transcription - a case study of two litter decomposers.</title>
        <authorList>
            <person name="Barbi F."/>
            <person name="Kohler A."/>
            <person name="Barry K."/>
            <person name="Baskaran P."/>
            <person name="Daum C."/>
            <person name="Fauchery L."/>
            <person name="Ihrmark K."/>
            <person name="Kuo A."/>
            <person name="LaButti K."/>
            <person name="Lipzen A."/>
            <person name="Morin E."/>
            <person name="Grigoriev I.V."/>
            <person name="Henrissat B."/>
            <person name="Lindahl B."/>
            <person name="Martin F."/>
        </authorList>
    </citation>
    <scope>NUCLEOTIDE SEQUENCE</scope>
    <source>
        <strain evidence="2">JB14</strain>
    </source>
</reference>
<name>A0A6A4HBH8_9AGAR</name>